<dbReference type="EMBL" id="BSPC01000024">
    <property type="protein sequence ID" value="GLS19629.1"/>
    <property type="molecule type" value="Genomic_DNA"/>
</dbReference>
<proteinExistence type="predicted"/>
<comment type="caution">
    <text evidence="1">The sequence shown here is derived from an EMBL/GenBank/DDBJ whole genome shotgun (WGS) entry which is preliminary data.</text>
</comment>
<sequence>MGSLRGYVYESISPCMPIVALVFDQTDSVVESKVVDTAEEGAQFIALALTACDRVEEVCGAIAEVTLPM</sequence>
<reference evidence="2" key="1">
    <citation type="journal article" date="2019" name="Int. J. Syst. Evol. Microbiol.">
        <title>The Global Catalogue of Microorganisms (GCM) 10K type strain sequencing project: providing services to taxonomists for standard genome sequencing and annotation.</title>
        <authorList>
            <consortium name="The Broad Institute Genomics Platform"/>
            <consortium name="The Broad Institute Genome Sequencing Center for Infectious Disease"/>
            <person name="Wu L."/>
            <person name="Ma J."/>
        </authorList>
    </citation>
    <scope>NUCLEOTIDE SEQUENCE [LARGE SCALE GENOMIC DNA]</scope>
    <source>
        <strain evidence="2">NBRC 101365</strain>
    </source>
</reference>
<evidence type="ECO:0000313" key="2">
    <source>
        <dbReference type="Proteomes" id="UP001156882"/>
    </source>
</evidence>
<name>A0ABQ6CHB9_9HYPH</name>
<gene>
    <name evidence="1" type="ORF">GCM10007874_26460</name>
</gene>
<evidence type="ECO:0000313" key="1">
    <source>
        <dbReference type="EMBL" id="GLS19629.1"/>
    </source>
</evidence>
<organism evidence="1 2">
    <name type="scientific">Labrys miyagiensis</name>
    <dbReference type="NCBI Taxonomy" id="346912"/>
    <lineage>
        <taxon>Bacteria</taxon>
        <taxon>Pseudomonadati</taxon>
        <taxon>Pseudomonadota</taxon>
        <taxon>Alphaproteobacteria</taxon>
        <taxon>Hyphomicrobiales</taxon>
        <taxon>Xanthobacteraceae</taxon>
        <taxon>Labrys</taxon>
    </lineage>
</organism>
<dbReference type="Proteomes" id="UP001156882">
    <property type="component" value="Unassembled WGS sequence"/>
</dbReference>
<accession>A0ABQ6CHB9</accession>
<protein>
    <submittedName>
        <fullName evidence="1">Uncharacterized protein</fullName>
    </submittedName>
</protein>
<keyword evidence="2" id="KW-1185">Reference proteome</keyword>